<dbReference type="AlphaFoldDB" id="A0A9J6ATN1"/>
<sequence length="60" mass="7099">MNTIIYCYNIRMYFAHRILTSFVKHMTEVAETVLLKGHCGKNWNLKLQEDENGTFFHGAY</sequence>
<protein>
    <submittedName>
        <fullName evidence="1">Uncharacterized protein</fullName>
    </submittedName>
</protein>
<dbReference type="OrthoDB" id="912105at2759"/>
<dbReference type="Proteomes" id="UP000824120">
    <property type="component" value="Chromosome 2"/>
</dbReference>
<accession>A0A9J6ATN1</accession>
<comment type="caution">
    <text evidence="1">The sequence shown here is derived from an EMBL/GenBank/DDBJ whole genome shotgun (WGS) entry which is preliminary data.</text>
</comment>
<organism evidence="1 2">
    <name type="scientific">Solanum commersonii</name>
    <name type="common">Commerson's wild potato</name>
    <name type="synonym">Commerson's nightshade</name>
    <dbReference type="NCBI Taxonomy" id="4109"/>
    <lineage>
        <taxon>Eukaryota</taxon>
        <taxon>Viridiplantae</taxon>
        <taxon>Streptophyta</taxon>
        <taxon>Embryophyta</taxon>
        <taxon>Tracheophyta</taxon>
        <taxon>Spermatophyta</taxon>
        <taxon>Magnoliopsida</taxon>
        <taxon>eudicotyledons</taxon>
        <taxon>Gunneridae</taxon>
        <taxon>Pentapetalae</taxon>
        <taxon>asterids</taxon>
        <taxon>lamiids</taxon>
        <taxon>Solanales</taxon>
        <taxon>Solanaceae</taxon>
        <taxon>Solanoideae</taxon>
        <taxon>Solaneae</taxon>
        <taxon>Solanum</taxon>
    </lineage>
</organism>
<reference evidence="1 2" key="1">
    <citation type="submission" date="2020-09" db="EMBL/GenBank/DDBJ databases">
        <title>De no assembly of potato wild relative species, Solanum commersonii.</title>
        <authorList>
            <person name="Cho K."/>
        </authorList>
    </citation>
    <scope>NUCLEOTIDE SEQUENCE [LARGE SCALE GENOMIC DNA]</scope>
    <source>
        <strain evidence="1">LZ3.2</strain>
        <tissue evidence="1">Leaf</tissue>
    </source>
</reference>
<name>A0A9J6ATN1_SOLCO</name>
<proteinExistence type="predicted"/>
<evidence type="ECO:0000313" key="2">
    <source>
        <dbReference type="Proteomes" id="UP000824120"/>
    </source>
</evidence>
<gene>
    <name evidence="1" type="ORF">H5410_013128</name>
</gene>
<keyword evidence="2" id="KW-1185">Reference proteome</keyword>
<dbReference type="EMBL" id="JACXVP010000002">
    <property type="protein sequence ID" value="KAG5627910.1"/>
    <property type="molecule type" value="Genomic_DNA"/>
</dbReference>
<evidence type="ECO:0000313" key="1">
    <source>
        <dbReference type="EMBL" id="KAG5627910.1"/>
    </source>
</evidence>